<feature type="active site" description="Nucleophile" evidence="3">
    <location>
        <position position="192"/>
    </location>
</feature>
<dbReference type="GeneID" id="63697944"/>
<dbReference type="InterPro" id="IPR016292">
    <property type="entry name" value="Epoxide_hydrolase"/>
</dbReference>
<dbReference type="OrthoDB" id="7130006at2759"/>
<evidence type="ECO:0000256" key="3">
    <source>
        <dbReference type="PIRSR" id="PIRSR001112-1"/>
    </source>
</evidence>
<dbReference type="Proteomes" id="UP000019804">
    <property type="component" value="Unassembled WGS sequence"/>
</dbReference>
<dbReference type="PIRSF" id="PIRSF001112">
    <property type="entry name" value="Epoxide_hydrolase"/>
    <property type="match status" value="1"/>
</dbReference>
<protein>
    <submittedName>
        <fullName evidence="5">Putative epoxide hydrolase</fullName>
    </submittedName>
</protein>
<evidence type="ECO:0000313" key="5">
    <source>
        <dbReference type="EMBL" id="EYE91937.1"/>
    </source>
</evidence>
<dbReference type="STRING" id="1388766.A0A017S4Q6"/>
<name>A0A017S4Q6_ASPRC</name>
<dbReference type="RefSeq" id="XP_040635627.1">
    <property type="nucleotide sequence ID" value="XM_040782820.1"/>
</dbReference>
<comment type="similarity">
    <text evidence="1">Belongs to the peptidase S33 family.</text>
</comment>
<evidence type="ECO:0000313" key="6">
    <source>
        <dbReference type="Proteomes" id="UP000019804"/>
    </source>
</evidence>
<dbReference type="PRINTS" id="PR00412">
    <property type="entry name" value="EPOXHYDRLASE"/>
</dbReference>
<feature type="active site" description="Proton donor" evidence="3">
    <location>
        <position position="313"/>
    </location>
</feature>
<evidence type="ECO:0000256" key="1">
    <source>
        <dbReference type="ARBA" id="ARBA00010088"/>
    </source>
</evidence>
<keyword evidence="2 5" id="KW-0378">Hydrolase</keyword>
<feature type="active site" description="Proton acceptor" evidence="3">
    <location>
        <position position="370"/>
    </location>
</feature>
<dbReference type="GO" id="GO:0097176">
    <property type="term" value="P:epoxide metabolic process"/>
    <property type="evidence" value="ECO:0007669"/>
    <property type="project" value="TreeGrafter"/>
</dbReference>
<dbReference type="AlphaFoldDB" id="A0A017S4Q6"/>
<evidence type="ECO:0000256" key="2">
    <source>
        <dbReference type="ARBA" id="ARBA00022801"/>
    </source>
</evidence>
<organism evidence="5 6">
    <name type="scientific">Aspergillus ruber (strain CBS 135680)</name>
    <dbReference type="NCBI Taxonomy" id="1388766"/>
    <lineage>
        <taxon>Eukaryota</taxon>
        <taxon>Fungi</taxon>
        <taxon>Dikarya</taxon>
        <taxon>Ascomycota</taxon>
        <taxon>Pezizomycotina</taxon>
        <taxon>Eurotiomycetes</taxon>
        <taxon>Eurotiomycetidae</taxon>
        <taxon>Eurotiales</taxon>
        <taxon>Aspergillaceae</taxon>
        <taxon>Aspergillus</taxon>
        <taxon>Aspergillus subgen. Aspergillus</taxon>
    </lineage>
</organism>
<dbReference type="PANTHER" id="PTHR21661">
    <property type="entry name" value="EPOXIDE HYDROLASE 1-RELATED"/>
    <property type="match status" value="1"/>
</dbReference>
<gene>
    <name evidence="5" type="ORF">EURHEDRAFT_415936</name>
</gene>
<keyword evidence="6" id="KW-1185">Reference proteome</keyword>
<dbReference type="HOGENOM" id="CLU_019414_0_0_1"/>
<dbReference type="EMBL" id="KK088440">
    <property type="protein sequence ID" value="EYE91937.1"/>
    <property type="molecule type" value="Genomic_DNA"/>
</dbReference>
<dbReference type="InterPro" id="IPR010497">
    <property type="entry name" value="Epoxide_hydro_N"/>
</dbReference>
<dbReference type="InterPro" id="IPR000639">
    <property type="entry name" value="Epox_hydrolase-like"/>
</dbReference>
<feature type="domain" description="Epoxide hydrolase N-terminal" evidence="4">
    <location>
        <begin position="17"/>
        <end position="124"/>
    </location>
</feature>
<evidence type="ECO:0000259" key="4">
    <source>
        <dbReference type="Pfam" id="PF06441"/>
    </source>
</evidence>
<dbReference type="PANTHER" id="PTHR21661:SF39">
    <property type="entry name" value="HYDROLASE, PUTATIVE (AFU_ORTHOLOGUE AFUA_3G08960)-RELATED"/>
    <property type="match status" value="1"/>
</dbReference>
<accession>A0A017S4Q6</accession>
<dbReference type="InterPro" id="IPR029058">
    <property type="entry name" value="AB_hydrolase_fold"/>
</dbReference>
<dbReference type="Gene3D" id="3.40.50.1820">
    <property type="entry name" value="alpha/beta hydrolase"/>
    <property type="match status" value="1"/>
</dbReference>
<dbReference type="SUPFAM" id="SSF53474">
    <property type="entry name" value="alpha/beta-Hydrolases"/>
    <property type="match status" value="1"/>
</dbReference>
<reference evidence="6" key="1">
    <citation type="journal article" date="2014" name="Nat. Commun.">
        <title>Genomic adaptations of the halophilic Dead Sea filamentous fungus Eurotium rubrum.</title>
        <authorList>
            <person name="Kis-Papo T."/>
            <person name="Weig A.R."/>
            <person name="Riley R."/>
            <person name="Persoh D."/>
            <person name="Salamov A."/>
            <person name="Sun H."/>
            <person name="Lipzen A."/>
            <person name="Wasser S.P."/>
            <person name="Rambold G."/>
            <person name="Grigoriev I.V."/>
            <person name="Nevo E."/>
        </authorList>
    </citation>
    <scope>NUCLEOTIDE SEQUENCE [LARGE SCALE GENOMIC DNA]</scope>
    <source>
        <strain evidence="6">CBS 135680</strain>
    </source>
</reference>
<proteinExistence type="inferred from homology"/>
<dbReference type="GO" id="GO:0004301">
    <property type="term" value="F:epoxide hydrolase activity"/>
    <property type="evidence" value="ECO:0007669"/>
    <property type="project" value="TreeGrafter"/>
</dbReference>
<sequence length="393" mass="44735">MSSSFSRLPSTAKVTPAPFKVSFSNNELEDLKTLVRLSRTAPRTYENSQSDRRYGITSDWLNGLKEQWTKDFDWQATESRINEFPQFNTTIEGMNIHFAALFSEREDAVPILLLHGWPGSFQEFLPLLKLFREEFTPANLPYHLIIPSLPGYTLSSGPPVDKNFGTEDIARVVDQLMKDLGFESGYVAQGGDIGSRIGRVLGVDYDSCKAVHLNACFMQRPEGFSDKSLNEFEQRGLKRAKDFVTTGTAYAYEHGTRPSTIGHVLSSNPIALLAWVGEKYLDWVDDPLPSNTILEFTSLYWLTETFPRAIYPYRENFPPKGIPAGNDPRWYISKPLGFSYFPNEVLPVPRSWIETSGNLVFWREHQKGGHFAALERPEQIKADLTDFVKQIWK</sequence>
<dbReference type="Pfam" id="PF06441">
    <property type="entry name" value="EHN"/>
    <property type="match status" value="1"/>
</dbReference>